<comment type="caution">
    <text evidence="3">The sequence shown here is derived from an EMBL/GenBank/DDBJ whole genome shotgun (WGS) entry which is preliminary data.</text>
</comment>
<dbReference type="PANTHER" id="PTHR46268">
    <property type="entry name" value="STRESS RESPONSE PROTEIN NHAX"/>
    <property type="match status" value="1"/>
</dbReference>
<evidence type="ECO:0000256" key="1">
    <source>
        <dbReference type="ARBA" id="ARBA00008791"/>
    </source>
</evidence>
<feature type="domain" description="UspA" evidence="2">
    <location>
        <begin position="1"/>
        <end position="145"/>
    </location>
</feature>
<dbReference type="EMBL" id="JABXWT010000020">
    <property type="protein sequence ID" value="NVO58211.1"/>
    <property type="molecule type" value="Genomic_DNA"/>
</dbReference>
<dbReference type="SUPFAM" id="SSF52402">
    <property type="entry name" value="Adenine nucleotide alpha hydrolases-like"/>
    <property type="match status" value="1"/>
</dbReference>
<dbReference type="Gene3D" id="3.40.50.620">
    <property type="entry name" value="HUPs"/>
    <property type="match status" value="1"/>
</dbReference>
<gene>
    <name evidence="3" type="ORF">HW561_20690</name>
</gene>
<evidence type="ECO:0000259" key="2">
    <source>
        <dbReference type="Pfam" id="PF00582"/>
    </source>
</evidence>
<dbReference type="CDD" id="cd00293">
    <property type="entry name" value="USP-like"/>
    <property type="match status" value="1"/>
</dbReference>
<dbReference type="InterPro" id="IPR014729">
    <property type="entry name" value="Rossmann-like_a/b/a_fold"/>
</dbReference>
<dbReference type="Proteomes" id="UP000630805">
    <property type="component" value="Unassembled WGS sequence"/>
</dbReference>
<proteinExistence type="inferred from homology"/>
<comment type="similarity">
    <text evidence="1">Belongs to the universal stress protein A family.</text>
</comment>
<dbReference type="InterPro" id="IPR006015">
    <property type="entry name" value="Universal_stress_UspA"/>
</dbReference>
<name>A0ABX2PVQ9_9RHOB</name>
<keyword evidence="4" id="KW-1185">Reference proteome</keyword>
<evidence type="ECO:0000313" key="4">
    <source>
        <dbReference type="Proteomes" id="UP000630805"/>
    </source>
</evidence>
<accession>A0ABX2PVQ9</accession>
<evidence type="ECO:0000313" key="3">
    <source>
        <dbReference type="EMBL" id="NVO58211.1"/>
    </source>
</evidence>
<dbReference type="InterPro" id="IPR006016">
    <property type="entry name" value="UspA"/>
</dbReference>
<dbReference type="Pfam" id="PF00582">
    <property type="entry name" value="Usp"/>
    <property type="match status" value="1"/>
</dbReference>
<dbReference type="PRINTS" id="PR01438">
    <property type="entry name" value="UNVRSLSTRESS"/>
</dbReference>
<sequence>MFKSILVPFDGSQGAEAALAKAAALAQLCGAELTLLTVYRHHSLLEASMHMLRPDEPADLDDIMRSHAKEVAERGKSLVVESGISAPRAFVKAGPVARTITGFAKERRHDLIVIGSRGLGSLEGVLLGSVSHKVTSLSETPVLVI</sequence>
<dbReference type="RefSeq" id="WP_176867255.1">
    <property type="nucleotide sequence ID" value="NZ_JABXWT010000020.1"/>
</dbReference>
<protein>
    <submittedName>
        <fullName evidence="3">Universal stress protein</fullName>
    </submittedName>
</protein>
<reference evidence="3 4" key="1">
    <citation type="submission" date="2020-06" db="EMBL/GenBank/DDBJ databases">
        <authorList>
            <person name="Cao W.R."/>
        </authorList>
    </citation>
    <scope>NUCLEOTIDE SEQUENCE [LARGE SCALE GENOMIC DNA]</scope>
    <source>
        <strain evidence="3 4">B1Z28</strain>
    </source>
</reference>
<dbReference type="PANTHER" id="PTHR46268:SF6">
    <property type="entry name" value="UNIVERSAL STRESS PROTEIN UP12"/>
    <property type="match status" value="1"/>
</dbReference>
<organism evidence="3 4">
    <name type="scientific">Ruegeria haliotis</name>
    <dbReference type="NCBI Taxonomy" id="2747601"/>
    <lineage>
        <taxon>Bacteria</taxon>
        <taxon>Pseudomonadati</taxon>
        <taxon>Pseudomonadota</taxon>
        <taxon>Alphaproteobacteria</taxon>
        <taxon>Rhodobacterales</taxon>
        <taxon>Roseobacteraceae</taxon>
        <taxon>Ruegeria</taxon>
    </lineage>
</organism>